<keyword evidence="1" id="KW-1133">Transmembrane helix</keyword>
<sequence>MRVNVIRSITATVLLMLCAQTFAAIEFPSLTGRVVDNASMLPVSSERSIEKILKAHEEATSNQVVVVTIDSLKGYSIEEYGYQLGRHWGIGQKDKNNGVLLIVAKNDRKVRIEVGYGLEGNLTDAIAGHIIRTKITPDFKRGRFTAGISKGVDSILLAIDGAYKADKSKLNGKQSDFITILFVVLILFIFIANFFDTGGPGGFSSGRYTTGGFGGGFGSGGFGGGGGFSGGGGGFGGGGASGGW</sequence>
<reference evidence="5" key="1">
    <citation type="submission" date="2017-01" db="EMBL/GenBank/DDBJ databases">
        <authorList>
            <person name="Varghese N."/>
            <person name="Submissions S."/>
        </authorList>
    </citation>
    <scope>NUCLEOTIDE SEQUENCE [LARGE SCALE GENOMIC DNA]</scope>
    <source>
        <strain evidence="5">DSM 24913</strain>
    </source>
</reference>
<proteinExistence type="predicted"/>
<name>A0A1N7MVX7_9GAMM</name>
<protein>
    <recommendedName>
        <fullName evidence="3">TPM domain-containing protein</fullName>
    </recommendedName>
</protein>
<keyword evidence="1" id="KW-0472">Membrane</keyword>
<keyword evidence="2" id="KW-0732">Signal</keyword>
<accession>A0A1N7MVX7</accession>
<feature type="transmembrane region" description="Helical" evidence="1">
    <location>
        <begin position="177"/>
        <end position="195"/>
    </location>
</feature>
<feature type="domain" description="TPM" evidence="3">
    <location>
        <begin position="34"/>
        <end position="155"/>
    </location>
</feature>
<gene>
    <name evidence="4" type="ORF">SAMN05421686_10617</name>
</gene>
<feature type="signal peptide" evidence="2">
    <location>
        <begin position="1"/>
        <end position="23"/>
    </location>
</feature>
<evidence type="ECO:0000313" key="5">
    <source>
        <dbReference type="Proteomes" id="UP000185639"/>
    </source>
</evidence>
<evidence type="ECO:0000313" key="4">
    <source>
        <dbReference type="EMBL" id="SIS90285.1"/>
    </source>
</evidence>
<organism evidence="4 5">
    <name type="scientific">Thalassolituus maritimus</name>
    <dbReference type="NCBI Taxonomy" id="484498"/>
    <lineage>
        <taxon>Bacteria</taxon>
        <taxon>Pseudomonadati</taxon>
        <taxon>Pseudomonadota</taxon>
        <taxon>Gammaproteobacteria</taxon>
        <taxon>Oceanospirillales</taxon>
        <taxon>Oceanospirillaceae</taxon>
        <taxon>Thalassolituus</taxon>
    </lineage>
</organism>
<evidence type="ECO:0000259" key="3">
    <source>
        <dbReference type="Pfam" id="PF04536"/>
    </source>
</evidence>
<keyword evidence="5" id="KW-1185">Reference proteome</keyword>
<keyword evidence="1" id="KW-0812">Transmembrane</keyword>
<dbReference type="Proteomes" id="UP000185639">
    <property type="component" value="Unassembled WGS sequence"/>
</dbReference>
<dbReference type="STRING" id="484498.SAMN05421686_10617"/>
<dbReference type="PANTHER" id="PTHR30373">
    <property type="entry name" value="UPF0603 PROTEIN YGCG"/>
    <property type="match status" value="1"/>
</dbReference>
<dbReference type="InterPro" id="IPR007621">
    <property type="entry name" value="TPM_dom"/>
</dbReference>
<evidence type="ECO:0000256" key="2">
    <source>
        <dbReference type="SAM" id="SignalP"/>
    </source>
</evidence>
<feature type="chain" id="PRO_5012071593" description="TPM domain-containing protein" evidence="2">
    <location>
        <begin position="24"/>
        <end position="244"/>
    </location>
</feature>
<dbReference type="AlphaFoldDB" id="A0A1N7MVX7"/>
<dbReference type="Pfam" id="PF04536">
    <property type="entry name" value="TPM_phosphatase"/>
    <property type="match status" value="1"/>
</dbReference>
<dbReference type="EMBL" id="FTOH01000006">
    <property type="protein sequence ID" value="SIS90285.1"/>
    <property type="molecule type" value="Genomic_DNA"/>
</dbReference>
<dbReference type="Gene3D" id="3.10.310.50">
    <property type="match status" value="1"/>
</dbReference>
<evidence type="ECO:0000256" key="1">
    <source>
        <dbReference type="SAM" id="Phobius"/>
    </source>
</evidence>
<dbReference type="PANTHER" id="PTHR30373:SF2">
    <property type="entry name" value="UPF0603 PROTEIN YGCG"/>
    <property type="match status" value="1"/>
</dbReference>